<dbReference type="PROSITE" id="PS01360">
    <property type="entry name" value="ZF_MYND_1"/>
    <property type="match status" value="1"/>
</dbReference>
<evidence type="ECO:0000256" key="4">
    <source>
        <dbReference type="ARBA" id="ARBA00022833"/>
    </source>
</evidence>
<dbReference type="Gene3D" id="1.25.40.10">
    <property type="entry name" value="Tetratricopeptide repeat domain"/>
    <property type="match status" value="1"/>
</dbReference>
<dbReference type="SUPFAM" id="SSF48452">
    <property type="entry name" value="TPR-like"/>
    <property type="match status" value="1"/>
</dbReference>
<evidence type="ECO:0000313" key="8">
    <source>
        <dbReference type="Proteomes" id="UP001164746"/>
    </source>
</evidence>
<dbReference type="NCBIfam" id="TIGR03804">
    <property type="entry name" value="para_beta_helix"/>
    <property type="match status" value="1"/>
</dbReference>
<dbReference type="InterPro" id="IPR002893">
    <property type="entry name" value="Znf_MYND"/>
</dbReference>
<keyword evidence="8" id="KW-1185">Reference proteome</keyword>
<evidence type="ECO:0000256" key="3">
    <source>
        <dbReference type="ARBA" id="ARBA00022803"/>
    </source>
</evidence>
<keyword evidence="2 5" id="KW-0863">Zinc-finger</keyword>
<keyword evidence="4" id="KW-0862">Zinc</keyword>
<dbReference type="InterPro" id="IPR022441">
    <property type="entry name" value="Para_beta_helix_rpt-2"/>
</dbReference>
<accession>A0ABY7DCG9</accession>
<dbReference type="EMBL" id="CP111012">
    <property type="protein sequence ID" value="WAQ93778.1"/>
    <property type="molecule type" value="Genomic_DNA"/>
</dbReference>
<organism evidence="7 8">
    <name type="scientific">Mya arenaria</name>
    <name type="common">Soft-shell clam</name>
    <dbReference type="NCBI Taxonomy" id="6604"/>
    <lineage>
        <taxon>Eukaryota</taxon>
        <taxon>Metazoa</taxon>
        <taxon>Spiralia</taxon>
        <taxon>Lophotrochozoa</taxon>
        <taxon>Mollusca</taxon>
        <taxon>Bivalvia</taxon>
        <taxon>Autobranchia</taxon>
        <taxon>Heteroconchia</taxon>
        <taxon>Euheterodonta</taxon>
        <taxon>Imparidentia</taxon>
        <taxon>Neoheterodontei</taxon>
        <taxon>Myida</taxon>
        <taxon>Myoidea</taxon>
        <taxon>Myidae</taxon>
        <taxon>Mya</taxon>
    </lineage>
</organism>
<proteinExistence type="predicted"/>
<dbReference type="InterPro" id="IPR012334">
    <property type="entry name" value="Pectin_lyas_fold"/>
</dbReference>
<dbReference type="SMART" id="SM00710">
    <property type="entry name" value="PbH1"/>
    <property type="match status" value="7"/>
</dbReference>
<evidence type="ECO:0000256" key="1">
    <source>
        <dbReference type="ARBA" id="ARBA00022723"/>
    </source>
</evidence>
<evidence type="ECO:0000256" key="5">
    <source>
        <dbReference type="PROSITE-ProRule" id="PRU00134"/>
    </source>
</evidence>
<evidence type="ECO:0000256" key="2">
    <source>
        <dbReference type="ARBA" id="ARBA00022771"/>
    </source>
</evidence>
<dbReference type="SUPFAM" id="SSF144232">
    <property type="entry name" value="HIT/MYND zinc finger-like"/>
    <property type="match status" value="1"/>
</dbReference>
<keyword evidence="3" id="KW-0802">TPR repeat</keyword>
<dbReference type="PANTHER" id="PTHR46423:SF1">
    <property type="entry name" value="RNA POLYMERASE II-ASSOCIATED PROTEIN 3"/>
    <property type="match status" value="1"/>
</dbReference>
<dbReference type="Gene3D" id="2.160.20.10">
    <property type="entry name" value="Single-stranded right-handed beta-helix, Pectin lyase-like"/>
    <property type="match status" value="1"/>
</dbReference>
<dbReference type="SUPFAM" id="SSF51126">
    <property type="entry name" value="Pectin lyase-like"/>
    <property type="match status" value="1"/>
</dbReference>
<keyword evidence="1" id="KW-0479">Metal-binding</keyword>
<dbReference type="InterPro" id="IPR039448">
    <property type="entry name" value="Beta_helix"/>
</dbReference>
<protein>
    <submittedName>
        <fullName evidence="7">FBX11-like protein</fullName>
    </submittedName>
</protein>
<dbReference type="InterPro" id="IPR011050">
    <property type="entry name" value="Pectin_lyase_fold/virulence"/>
</dbReference>
<gene>
    <name evidence="7" type="ORF">MAR_006249</name>
</gene>
<dbReference type="InterPro" id="IPR011990">
    <property type="entry name" value="TPR-like_helical_dom_sf"/>
</dbReference>
<dbReference type="PANTHER" id="PTHR46423">
    <property type="entry name" value="RNA POLYMERASE II-ASSOCIATED PROTEIN 3"/>
    <property type="match status" value="1"/>
</dbReference>
<dbReference type="Pfam" id="PF13229">
    <property type="entry name" value="Beta_helix"/>
    <property type="match status" value="1"/>
</dbReference>
<evidence type="ECO:0000313" key="7">
    <source>
        <dbReference type="EMBL" id="WAQ93778.1"/>
    </source>
</evidence>
<dbReference type="InterPro" id="IPR006626">
    <property type="entry name" value="PbH1"/>
</dbReference>
<dbReference type="InterPro" id="IPR051966">
    <property type="entry name" value="RPAP3"/>
</dbReference>
<reference evidence="7" key="1">
    <citation type="submission" date="2022-11" db="EMBL/GenBank/DDBJ databases">
        <title>Centuries of genome instability and evolution in soft-shell clam transmissible cancer (bioRxiv).</title>
        <authorList>
            <person name="Hart S.F.M."/>
            <person name="Yonemitsu M.A."/>
            <person name="Giersch R.M."/>
            <person name="Beal B.F."/>
            <person name="Arriagada G."/>
            <person name="Davis B.W."/>
            <person name="Ostrander E.A."/>
            <person name="Goff S.P."/>
            <person name="Metzger M.J."/>
        </authorList>
    </citation>
    <scope>NUCLEOTIDE SEQUENCE</scope>
    <source>
        <strain evidence="7">MELC-2E11</strain>
        <tissue evidence="7">Siphon/mantle</tissue>
    </source>
</reference>
<dbReference type="PROSITE" id="PS50865">
    <property type="entry name" value="ZF_MYND_2"/>
    <property type="match status" value="1"/>
</dbReference>
<feature type="domain" description="MYND-type" evidence="6">
    <location>
        <begin position="706"/>
        <end position="744"/>
    </location>
</feature>
<dbReference type="Proteomes" id="UP001164746">
    <property type="component" value="Chromosome 1"/>
</dbReference>
<evidence type="ECO:0000259" key="6">
    <source>
        <dbReference type="PROSITE" id="PS50865"/>
    </source>
</evidence>
<dbReference type="Pfam" id="PF01753">
    <property type="entry name" value="zf-MYND"/>
    <property type="match status" value="1"/>
</dbReference>
<sequence length="886" mass="98715">MRKKILLYLQQTSSQCSDTETLKRGTLHLWHRLANHANEVKRHILNIFRNNEQFKNVVFREETAILLHNSAVYHSLYQRHNEALADQDLMVKIISSSTDISIDVCRKLSSIRIPLMPKDKNKIENAIATGLDVSLECKTGLSEADSTKLNDIGNDAFKKGQHHDAIRIYSEVIRGSMDDEQVTRAYANRSAANLNIMDFHKALDDANACIERDRKYWKAYCRKALAISNLIKLKQIPAEFESIGLAAAASAGVLNQGCLNLQAMRIEYPVIRYKVIENLNMLGEEMASLENMSFTTLLLKTGIYNFGKHFPTKSVQIIGIEQDVKLTSPFTIPLFWPAGTSFKSFGYIKPASIYVHFENVEFGSESAEVCVGQLVTATFVSCRFSNGVKACEAFPNCDGKVGCRNTNKTECVYMFKLNEDDIVSSGKSGSPGIVVMNGGKTILQKCTINRCGGGGTLCDGIDSFMKIENCTIENNRQAGIESRNGGKVEVDKCIIRGNQLHGVAIGPKAIGEIRNSDIRNNGSEGIWLGGAEEYVNKLSLIATTNSENGSSAKITGNSIHSNGQSGISLSGGSYLIESNRISNNWMWGILLQTRSSAFITKNDVFGNKCGGVYIGVNFSAVVTLDGNTIRDHSGPSLRALRHDFENIHLNTKANSKTVKQLKSEGMIDDESTKFSNPPILTSRNVMRDKDTGCQNPQEVFKEAGSCSYCQITNVPLKQCSSCKKIAYCGRECQSAHWKKHKPICQIIVKNYTVRITMKDTEDTKDVHGWNRYSKQEMLRLRYDSHLPGIGEGRSPDRNSTKRFIVKIQSGREYKAYDPKTKLMLYDQSVSLDILVRDSKLYHLVNECGVLAATQFTTKKIFCWASFQDQGGIMCIDTSELPPWQTW</sequence>
<dbReference type="Gene3D" id="6.10.140.2220">
    <property type="match status" value="1"/>
</dbReference>
<name>A0ABY7DCG9_MYAAR</name>